<keyword evidence="3" id="KW-1185">Reference proteome</keyword>
<evidence type="ECO:0000313" key="3">
    <source>
        <dbReference type="Proteomes" id="UP000000343"/>
    </source>
</evidence>
<evidence type="ECO:0000259" key="1">
    <source>
        <dbReference type="Pfam" id="PF12728"/>
    </source>
</evidence>
<dbReference type="HOGENOM" id="CLU_2734375_0_0_0"/>
<dbReference type="STRING" id="1198114.AciX9_1946"/>
<dbReference type="AlphaFoldDB" id="E8X0P1"/>
<dbReference type="EMBL" id="CP002480">
    <property type="protein sequence ID" value="ADW68992.1"/>
    <property type="molecule type" value="Genomic_DNA"/>
</dbReference>
<dbReference type="RefSeq" id="WP_013580311.1">
    <property type="nucleotide sequence ID" value="NC_015064.1"/>
</dbReference>
<dbReference type="Proteomes" id="UP000000343">
    <property type="component" value="Chromosome"/>
</dbReference>
<sequence length="71" mass="8116">MPEAKHPAPQIEFYRPSEVATMLQLATQTVVGYCRKGIIPSIHVPDADSLTRIPKQEFHAWLEGHRHQEVK</sequence>
<reference evidence="3" key="1">
    <citation type="submission" date="2011-01" db="EMBL/GenBank/DDBJ databases">
        <title>Complete sequence of chromosome of Acidobacterium sp. MP5ACTX9.</title>
        <authorList>
            <consortium name="US DOE Joint Genome Institute"/>
            <person name="Lucas S."/>
            <person name="Copeland A."/>
            <person name="Lapidus A."/>
            <person name="Cheng J.-F."/>
            <person name="Goodwin L."/>
            <person name="Pitluck S."/>
            <person name="Teshima H."/>
            <person name="Detter J.C."/>
            <person name="Han C."/>
            <person name="Tapia R."/>
            <person name="Land M."/>
            <person name="Hauser L."/>
            <person name="Kyrpides N."/>
            <person name="Ivanova N."/>
            <person name="Ovchinnikova G."/>
            <person name="Pagani I."/>
            <person name="Rawat S.R."/>
            <person name="Mannisto M."/>
            <person name="Haggblom M.M."/>
            <person name="Woyke T."/>
        </authorList>
    </citation>
    <scope>NUCLEOTIDE SEQUENCE [LARGE SCALE GENOMIC DNA]</scope>
    <source>
        <strain evidence="3">MP5ACTX9</strain>
    </source>
</reference>
<gene>
    <name evidence="2" type="ordered locus">AciX9_1946</name>
</gene>
<dbReference type="SUPFAM" id="SSF46955">
    <property type="entry name" value="Putative DNA-binding domain"/>
    <property type="match status" value="1"/>
</dbReference>
<evidence type="ECO:0000313" key="2">
    <source>
        <dbReference type="EMBL" id="ADW68992.1"/>
    </source>
</evidence>
<dbReference type="KEGG" id="acm:AciX9_1946"/>
<feature type="domain" description="Helix-turn-helix" evidence="1">
    <location>
        <begin position="13"/>
        <end position="65"/>
    </location>
</feature>
<accession>E8X0P1</accession>
<protein>
    <recommendedName>
        <fullName evidence="1">Helix-turn-helix domain-containing protein</fullName>
    </recommendedName>
</protein>
<dbReference type="Pfam" id="PF12728">
    <property type="entry name" value="HTH_17"/>
    <property type="match status" value="1"/>
</dbReference>
<dbReference type="InterPro" id="IPR009061">
    <property type="entry name" value="DNA-bd_dom_put_sf"/>
</dbReference>
<proteinExistence type="predicted"/>
<organism evidence="3">
    <name type="scientific">Granulicella tundricola (strain ATCC BAA-1859 / DSM 23138 / MP5ACTX9)</name>
    <dbReference type="NCBI Taxonomy" id="1198114"/>
    <lineage>
        <taxon>Bacteria</taxon>
        <taxon>Pseudomonadati</taxon>
        <taxon>Acidobacteriota</taxon>
        <taxon>Terriglobia</taxon>
        <taxon>Terriglobales</taxon>
        <taxon>Acidobacteriaceae</taxon>
        <taxon>Granulicella</taxon>
    </lineage>
</organism>
<dbReference type="PaxDb" id="1198114-AciX9_1946"/>
<name>E8X0P1_GRATM</name>
<dbReference type="InterPro" id="IPR041657">
    <property type="entry name" value="HTH_17"/>
</dbReference>